<gene>
    <name evidence="17" type="primary">TYROBP</name>
</gene>
<dbReference type="Proteomes" id="UP000189705">
    <property type="component" value="Unplaced"/>
</dbReference>
<reference evidence="17" key="1">
    <citation type="submission" date="2025-08" db="UniProtKB">
        <authorList>
            <consortium name="RefSeq"/>
        </authorList>
    </citation>
    <scope>IDENTIFICATION</scope>
</reference>
<evidence type="ECO:0000313" key="17">
    <source>
        <dbReference type="RefSeq" id="XP_025055974.1"/>
    </source>
</evidence>
<evidence type="ECO:0000256" key="2">
    <source>
        <dbReference type="ARBA" id="ARBA00009791"/>
    </source>
</evidence>
<organism evidence="16 17">
    <name type="scientific">Alligator sinensis</name>
    <name type="common">Chinese alligator</name>
    <dbReference type="NCBI Taxonomy" id="38654"/>
    <lineage>
        <taxon>Eukaryota</taxon>
        <taxon>Metazoa</taxon>
        <taxon>Chordata</taxon>
        <taxon>Craniata</taxon>
        <taxon>Vertebrata</taxon>
        <taxon>Euteleostomi</taxon>
        <taxon>Archelosauria</taxon>
        <taxon>Archosauria</taxon>
        <taxon>Crocodylia</taxon>
        <taxon>Alligatoridae</taxon>
        <taxon>Alligatorinae</taxon>
        <taxon>Alligator</taxon>
    </lineage>
</organism>
<keyword evidence="5" id="KW-0597">Phosphoprotein</keyword>
<dbReference type="GO" id="GO:0016301">
    <property type="term" value="F:kinase activity"/>
    <property type="evidence" value="ECO:0007669"/>
    <property type="project" value="UniProtKB-KW"/>
</dbReference>
<dbReference type="GO" id="GO:1904151">
    <property type="term" value="P:positive regulation of microglial cell mediated cytotoxicity"/>
    <property type="evidence" value="ECO:0007669"/>
    <property type="project" value="TreeGrafter"/>
</dbReference>
<keyword evidence="16" id="KW-1185">Reference proteome</keyword>
<dbReference type="PANTHER" id="PTHR17554:SF2">
    <property type="entry name" value="TYRO PROTEIN TYROSINE KINASE-BINDING PROTEIN"/>
    <property type="match status" value="1"/>
</dbReference>
<evidence type="ECO:0000313" key="16">
    <source>
        <dbReference type="Proteomes" id="UP000189705"/>
    </source>
</evidence>
<protein>
    <recommendedName>
        <fullName evidence="3">TYRO protein tyrosine kinase-binding protein</fullName>
    </recommendedName>
    <alternativeName>
        <fullName evidence="14">DNAX-activation protein 12</fullName>
    </alternativeName>
</protein>
<keyword evidence="4" id="KW-1003">Cell membrane</keyword>
<dbReference type="GO" id="GO:0005102">
    <property type="term" value="F:signaling receptor binding"/>
    <property type="evidence" value="ECO:0007669"/>
    <property type="project" value="TreeGrafter"/>
</dbReference>
<keyword evidence="7" id="KW-0479">Metal-binding</keyword>
<keyword evidence="13" id="KW-1015">Disulfide bond</keyword>
<dbReference type="GeneID" id="102386909"/>
<evidence type="ECO:0000256" key="10">
    <source>
        <dbReference type="ARBA" id="ARBA00022859"/>
    </source>
</evidence>
<evidence type="ECO:0000256" key="14">
    <source>
        <dbReference type="ARBA" id="ARBA00031252"/>
    </source>
</evidence>
<dbReference type="GO" id="GO:0046872">
    <property type="term" value="F:metal ion binding"/>
    <property type="evidence" value="ECO:0007669"/>
    <property type="project" value="UniProtKB-KW"/>
</dbReference>
<feature type="transmembrane region" description="Helical" evidence="15">
    <location>
        <begin position="170"/>
        <end position="193"/>
    </location>
</feature>
<comment type="subcellular location">
    <subcellularLocation>
        <location evidence="1">Cell membrane</location>
        <topology evidence="1">Single-pass type I membrane protein</topology>
    </subcellularLocation>
</comment>
<keyword evidence="17" id="KW-0418">Kinase</keyword>
<dbReference type="GO" id="GO:0009986">
    <property type="term" value="C:cell surface"/>
    <property type="evidence" value="ECO:0007669"/>
    <property type="project" value="TreeGrafter"/>
</dbReference>
<keyword evidence="12 15" id="KW-0472">Membrane</keyword>
<evidence type="ECO:0000256" key="9">
    <source>
        <dbReference type="ARBA" id="ARBA00022837"/>
    </source>
</evidence>
<comment type="similarity">
    <text evidence="2">Belongs to the TYROBP family.</text>
</comment>
<dbReference type="GO" id="GO:0034241">
    <property type="term" value="P:positive regulation of macrophage fusion"/>
    <property type="evidence" value="ECO:0007669"/>
    <property type="project" value="TreeGrafter"/>
</dbReference>
<keyword evidence="10" id="KW-0391">Immunity</keyword>
<dbReference type="GO" id="GO:0030889">
    <property type="term" value="P:negative regulation of B cell proliferation"/>
    <property type="evidence" value="ECO:0007669"/>
    <property type="project" value="TreeGrafter"/>
</dbReference>
<evidence type="ECO:0000256" key="8">
    <source>
        <dbReference type="ARBA" id="ARBA00022729"/>
    </source>
</evidence>
<evidence type="ECO:0000256" key="13">
    <source>
        <dbReference type="ARBA" id="ARBA00023157"/>
    </source>
</evidence>
<dbReference type="STRING" id="38654.A0A3Q0G8K9"/>
<evidence type="ECO:0000256" key="6">
    <source>
        <dbReference type="ARBA" id="ARBA00022692"/>
    </source>
</evidence>
<dbReference type="Gene3D" id="1.10.287.770">
    <property type="entry name" value="YojJ-like"/>
    <property type="match status" value="1"/>
</dbReference>
<dbReference type="InterPro" id="IPR026200">
    <property type="entry name" value="Tyrobp"/>
</dbReference>
<evidence type="ECO:0000256" key="7">
    <source>
        <dbReference type="ARBA" id="ARBA00022723"/>
    </source>
</evidence>
<dbReference type="CTD" id="7305"/>
<dbReference type="GO" id="GO:0002283">
    <property type="term" value="P:neutrophil activation involved in immune response"/>
    <property type="evidence" value="ECO:0007669"/>
    <property type="project" value="TreeGrafter"/>
</dbReference>
<keyword evidence="11 15" id="KW-1133">Transmembrane helix</keyword>
<dbReference type="GO" id="GO:0005886">
    <property type="term" value="C:plasma membrane"/>
    <property type="evidence" value="ECO:0007669"/>
    <property type="project" value="UniProtKB-SubCell"/>
</dbReference>
<keyword evidence="8" id="KW-0732">Signal</keyword>
<keyword evidence="9" id="KW-0106">Calcium</keyword>
<evidence type="ECO:0000256" key="12">
    <source>
        <dbReference type="ARBA" id="ARBA00023136"/>
    </source>
</evidence>
<evidence type="ECO:0000256" key="1">
    <source>
        <dbReference type="ARBA" id="ARBA00004251"/>
    </source>
</evidence>
<sequence length="239" mass="24614">MPRGRASCLPGGSPQSQLHFGGWGGGKPGGLVSLVGGELGDGAGRFGGLDAWVLQLWEWVLGGDAGGLDAWVPRLQAGPRVVLELGPVAPPPAPPGPSSFWVSCLSSSGWAAQPQGTQASRWSPQNMPFSVPFWLGRCWALFKASRPSYCPLTVLVPLGCGGCPALGGGALAGLVLGDLVLTLLIALAVYCLATRCRLPSSSGDVKKPCAPEVESPYQELQGQRTEIYSDLKGPGAAGK</sequence>
<evidence type="ECO:0000256" key="11">
    <source>
        <dbReference type="ARBA" id="ARBA00022989"/>
    </source>
</evidence>
<dbReference type="AlphaFoldDB" id="A0A3Q0G8K9"/>
<evidence type="ECO:0000256" key="4">
    <source>
        <dbReference type="ARBA" id="ARBA00022475"/>
    </source>
</evidence>
<proteinExistence type="inferred from homology"/>
<dbReference type="RefSeq" id="XP_025055974.1">
    <property type="nucleotide sequence ID" value="XM_025200189.1"/>
</dbReference>
<dbReference type="GO" id="GO:0002282">
    <property type="term" value="P:microglial cell activation involved in immune response"/>
    <property type="evidence" value="ECO:0007669"/>
    <property type="project" value="TreeGrafter"/>
</dbReference>
<keyword evidence="17" id="KW-0808">Transferase</keyword>
<dbReference type="PANTHER" id="PTHR17554">
    <property type="entry name" value="TYRO PROTEIN TYROSINE KINASE-BINDING PROTEIN"/>
    <property type="match status" value="1"/>
</dbReference>
<evidence type="ECO:0000256" key="5">
    <source>
        <dbReference type="ARBA" id="ARBA00022553"/>
    </source>
</evidence>
<name>A0A3Q0G8K9_ALLSI</name>
<accession>A0A3Q0G8K9</accession>
<dbReference type="GO" id="GO:0032816">
    <property type="term" value="P:positive regulation of natural killer cell activation"/>
    <property type="evidence" value="ECO:0007669"/>
    <property type="project" value="TreeGrafter"/>
</dbReference>
<dbReference type="GO" id="GO:0032911">
    <property type="term" value="P:negative regulation of transforming growth factor beta1 production"/>
    <property type="evidence" value="ECO:0007669"/>
    <property type="project" value="TreeGrafter"/>
</dbReference>
<evidence type="ECO:0000256" key="15">
    <source>
        <dbReference type="SAM" id="Phobius"/>
    </source>
</evidence>
<evidence type="ECO:0000256" key="3">
    <source>
        <dbReference type="ARBA" id="ARBA00022356"/>
    </source>
</evidence>
<dbReference type="InParanoid" id="A0A3Q0G8K9"/>
<keyword evidence="6 15" id="KW-0812">Transmembrane</keyword>